<evidence type="ECO:0000313" key="2">
    <source>
        <dbReference type="EMBL" id="NYH95394.1"/>
    </source>
</evidence>
<keyword evidence="1" id="KW-0812">Transmembrane</keyword>
<comment type="caution">
    <text evidence="2">The sequence shown here is derived from an EMBL/GenBank/DDBJ whole genome shotgun (WGS) entry which is preliminary data.</text>
</comment>
<dbReference type="RefSeq" id="WP_229735517.1">
    <property type="nucleotide sequence ID" value="NZ_BMGF01000002.1"/>
</dbReference>
<feature type="transmembrane region" description="Helical" evidence="1">
    <location>
        <begin position="18"/>
        <end position="36"/>
    </location>
</feature>
<evidence type="ECO:0000313" key="3">
    <source>
        <dbReference type="Proteomes" id="UP000522081"/>
    </source>
</evidence>
<sequence>METTAEMAHEPVRKATPWHFWAVAAIGLLWNAFGAFDYTMTNIRDEAYLANFPPEMMTMIDAFPTWMTAAWALGVWARSRARC</sequence>
<name>A0A7Y9XVL5_9SPHN</name>
<organism evidence="2 3">
    <name type="scientific">Novosphingobium marinum</name>
    <dbReference type="NCBI Taxonomy" id="1514948"/>
    <lineage>
        <taxon>Bacteria</taxon>
        <taxon>Pseudomonadati</taxon>
        <taxon>Pseudomonadota</taxon>
        <taxon>Alphaproteobacteria</taxon>
        <taxon>Sphingomonadales</taxon>
        <taxon>Sphingomonadaceae</taxon>
        <taxon>Novosphingobium</taxon>
    </lineage>
</organism>
<protein>
    <submittedName>
        <fullName evidence="2">Uncharacterized protein</fullName>
    </submittedName>
</protein>
<keyword evidence="1" id="KW-0472">Membrane</keyword>
<reference evidence="2 3" key="1">
    <citation type="submission" date="2020-07" db="EMBL/GenBank/DDBJ databases">
        <title>Genomic Encyclopedia of Type Strains, Phase IV (KMG-IV): sequencing the most valuable type-strain genomes for metagenomic binning, comparative biology and taxonomic classification.</title>
        <authorList>
            <person name="Goeker M."/>
        </authorList>
    </citation>
    <scope>NUCLEOTIDE SEQUENCE [LARGE SCALE GENOMIC DNA]</scope>
    <source>
        <strain evidence="2 3">DSM 29043</strain>
    </source>
</reference>
<proteinExistence type="predicted"/>
<dbReference type="EMBL" id="JACBZF010000002">
    <property type="protein sequence ID" value="NYH95394.1"/>
    <property type="molecule type" value="Genomic_DNA"/>
</dbReference>
<keyword evidence="1" id="KW-1133">Transmembrane helix</keyword>
<accession>A0A7Y9XVL5</accession>
<evidence type="ECO:0000256" key="1">
    <source>
        <dbReference type="SAM" id="Phobius"/>
    </source>
</evidence>
<keyword evidence="3" id="KW-1185">Reference proteome</keyword>
<dbReference type="AlphaFoldDB" id="A0A7Y9XVL5"/>
<feature type="transmembrane region" description="Helical" evidence="1">
    <location>
        <begin position="56"/>
        <end position="77"/>
    </location>
</feature>
<gene>
    <name evidence="2" type="ORF">FHS75_001713</name>
</gene>
<dbReference type="Proteomes" id="UP000522081">
    <property type="component" value="Unassembled WGS sequence"/>
</dbReference>